<comment type="pathway">
    <text evidence="2">Glycan biosynthesis; glycogen metabolism.</text>
</comment>
<keyword evidence="5" id="KW-0597">Phosphoprotein</keyword>
<evidence type="ECO:0000256" key="2">
    <source>
        <dbReference type="ARBA" id="ARBA00005131"/>
    </source>
</evidence>
<comment type="subcellular location">
    <subcellularLocation>
        <location evidence="1">Cell membrane</location>
        <topology evidence="1">Lipid-anchor</topology>
        <orientation evidence="1">Cytoplasmic side</orientation>
    </subcellularLocation>
</comment>
<feature type="domain" description="GH15-like" evidence="12">
    <location>
        <begin position="27"/>
        <end position="832"/>
    </location>
</feature>
<evidence type="ECO:0000313" key="15">
    <source>
        <dbReference type="Proteomes" id="UP000295367"/>
    </source>
</evidence>
<gene>
    <name evidence="14" type="ORF">EDC63_1156</name>
</gene>
<dbReference type="RefSeq" id="WP_124947178.1">
    <property type="nucleotide sequence ID" value="NZ_BHVT01000069.1"/>
</dbReference>
<dbReference type="InterPro" id="IPR011613">
    <property type="entry name" value="GH15-like"/>
</dbReference>
<dbReference type="FunFam" id="1.50.10.10:FF:000004">
    <property type="entry name" value="Phosphorylase b kinase regulatory subunit"/>
    <property type="match status" value="1"/>
</dbReference>
<dbReference type="InterPro" id="IPR045583">
    <property type="entry name" value="KPBA/B_C"/>
</dbReference>
<evidence type="ECO:0000256" key="6">
    <source>
        <dbReference type="ARBA" id="ARBA00022600"/>
    </source>
</evidence>
<evidence type="ECO:0000256" key="5">
    <source>
        <dbReference type="ARBA" id="ARBA00022553"/>
    </source>
</evidence>
<evidence type="ECO:0000259" key="13">
    <source>
        <dbReference type="Pfam" id="PF19292"/>
    </source>
</evidence>
<dbReference type="GO" id="GO:0005964">
    <property type="term" value="C:phosphorylase kinase complex"/>
    <property type="evidence" value="ECO:0007669"/>
    <property type="project" value="TreeGrafter"/>
</dbReference>
<keyword evidence="11" id="KW-0636">Prenylation</keyword>
<comment type="similarity">
    <text evidence="3">Belongs to the phosphorylase b kinase regulatory chain family.</text>
</comment>
<dbReference type="Pfam" id="PF00723">
    <property type="entry name" value="Glyco_hydro_15"/>
    <property type="match status" value="1"/>
</dbReference>
<evidence type="ECO:0000256" key="8">
    <source>
        <dbReference type="ARBA" id="ARBA00023136"/>
    </source>
</evidence>
<keyword evidence="10" id="KW-0449">Lipoprotein</keyword>
<dbReference type="Proteomes" id="UP000295367">
    <property type="component" value="Unassembled WGS sequence"/>
</dbReference>
<dbReference type="EMBL" id="SMCO01000015">
    <property type="protein sequence ID" value="TCV83381.1"/>
    <property type="molecule type" value="Genomic_DNA"/>
</dbReference>
<protein>
    <submittedName>
        <fullName evidence="14">Phosphorylase kinase alpha/beta subunit</fullName>
    </submittedName>
</protein>
<evidence type="ECO:0000256" key="10">
    <source>
        <dbReference type="ARBA" id="ARBA00023288"/>
    </source>
</evidence>
<keyword evidence="9" id="KW-0119">Carbohydrate metabolism</keyword>
<keyword evidence="4" id="KW-1003">Cell membrane</keyword>
<keyword evidence="14" id="KW-0808">Transferase</keyword>
<evidence type="ECO:0000256" key="1">
    <source>
        <dbReference type="ARBA" id="ARBA00004342"/>
    </source>
</evidence>
<dbReference type="Gene3D" id="1.50.10.10">
    <property type="match status" value="1"/>
</dbReference>
<dbReference type="PANTHER" id="PTHR10749:SF7">
    <property type="entry name" value="PHOSPHORYLASE B KINASE REGULATORY SUBUNIT ALPHA-RELATED"/>
    <property type="match status" value="1"/>
</dbReference>
<keyword evidence="14" id="KW-0418">Kinase</keyword>
<dbReference type="AlphaFoldDB" id="A0A4R3XWZ8"/>
<evidence type="ECO:0000256" key="3">
    <source>
        <dbReference type="ARBA" id="ARBA00007128"/>
    </source>
</evidence>
<dbReference type="GO" id="GO:0005977">
    <property type="term" value="P:glycogen metabolic process"/>
    <property type="evidence" value="ECO:0007669"/>
    <property type="project" value="UniProtKB-UniPathway"/>
</dbReference>
<evidence type="ECO:0000256" key="9">
    <source>
        <dbReference type="ARBA" id="ARBA00023277"/>
    </source>
</evidence>
<organism evidence="14 15">
    <name type="scientific">Sulfurirhabdus autotrophica</name>
    <dbReference type="NCBI Taxonomy" id="1706046"/>
    <lineage>
        <taxon>Bacteria</taxon>
        <taxon>Pseudomonadati</taxon>
        <taxon>Pseudomonadota</taxon>
        <taxon>Betaproteobacteria</taxon>
        <taxon>Nitrosomonadales</taxon>
        <taxon>Sulfuricellaceae</taxon>
        <taxon>Sulfurirhabdus</taxon>
    </lineage>
</organism>
<dbReference type="InterPro" id="IPR008928">
    <property type="entry name" value="6-hairpin_glycosidase_sf"/>
</dbReference>
<dbReference type="GO" id="GO:0005886">
    <property type="term" value="C:plasma membrane"/>
    <property type="evidence" value="ECO:0007669"/>
    <property type="project" value="UniProtKB-SubCell"/>
</dbReference>
<dbReference type="InterPro" id="IPR012341">
    <property type="entry name" value="6hp_glycosidase-like_sf"/>
</dbReference>
<dbReference type="UniPathway" id="UPA00163"/>
<comment type="caution">
    <text evidence="14">The sequence shown here is derived from an EMBL/GenBank/DDBJ whole genome shotgun (WGS) entry which is preliminary data.</text>
</comment>
<dbReference type="PANTHER" id="PTHR10749">
    <property type="entry name" value="PHOSPHORYLASE B KINASE REGULATORY SUBUNIT"/>
    <property type="match status" value="1"/>
</dbReference>
<evidence type="ECO:0000256" key="11">
    <source>
        <dbReference type="ARBA" id="ARBA00023289"/>
    </source>
</evidence>
<accession>A0A4R3XWZ8</accession>
<keyword evidence="15" id="KW-1185">Reference proteome</keyword>
<evidence type="ECO:0000256" key="7">
    <source>
        <dbReference type="ARBA" id="ARBA00022860"/>
    </source>
</evidence>
<evidence type="ECO:0000256" key="4">
    <source>
        <dbReference type="ARBA" id="ARBA00022475"/>
    </source>
</evidence>
<dbReference type="GO" id="GO:0016301">
    <property type="term" value="F:kinase activity"/>
    <property type="evidence" value="ECO:0007669"/>
    <property type="project" value="UniProtKB-KW"/>
</dbReference>
<reference evidence="14 15" key="1">
    <citation type="submission" date="2019-03" db="EMBL/GenBank/DDBJ databases">
        <title>Genomic Encyclopedia of Type Strains, Phase IV (KMG-IV): sequencing the most valuable type-strain genomes for metagenomic binning, comparative biology and taxonomic classification.</title>
        <authorList>
            <person name="Goeker M."/>
        </authorList>
    </citation>
    <scope>NUCLEOTIDE SEQUENCE [LARGE SCALE GENOMIC DNA]</scope>
    <source>
        <strain evidence="14 15">DSM 100309</strain>
    </source>
</reference>
<dbReference type="GO" id="GO:0005516">
    <property type="term" value="F:calmodulin binding"/>
    <property type="evidence" value="ECO:0007669"/>
    <property type="project" value="UniProtKB-KW"/>
</dbReference>
<dbReference type="Pfam" id="PF19292">
    <property type="entry name" value="KPBB_C"/>
    <property type="match status" value="1"/>
</dbReference>
<name>A0A4R3XWZ8_9PROT</name>
<feature type="domain" description="Phosphorylase b kinase regulatory subunit alpha/beta C-terminal" evidence="13">
    <location>
        <begin position="848"/>
        <end position="1083"/>
    </location>
</feature>
<dbReference type="SUPFAM" id="SSF48208">
    <property type="entry name" value="Six-hairpin glycosidases"/>
    <property type="match status" value="1"/>
</dbReference>
<dbReference type="OrthoDB" id="6091662at2"/>
<keyword evidence="7" id="KW-0112">Calmodulin-binding</keyword>
<evidence type="ECO:0000313" key="14">
    <source>
        <dbReference type="EMBL" id="TCV83381.1"/>
    </source>
</evidence>
<keyword evidence="8" id="KW-0472">Membrane</keyword>
<keyword evidence="6" id="KW-0321">Glycogen metabolism</keyword>
<sequence>MAFNNFTLEKEGGESYDAERYKRKVLLEQYFEQIDSVILSRQNPISGLLPASTAITAHGDYTDAWVRDNVYSILAVWGLALAYRQLDHDDGKGYHLQQSVVKLMRGLLVSMMKQADKVERFKHSQHTVDALHAKYDTQTGDPVVGDQEWGHLQVDATSLYLLMLAQMTASGLRIIFTMDEVNFIQNLVYYIGRAYRTPDYGIWERGNKINHGIAELNASSVGMAKAALEALNGFNVFGVEGGQASVIHVVPDEIARARVTLWFLLPRESNSKETDAALLSIIGYPAFAMEDAKLVKRTRDVILSKLGGRYGCKRFMLDGHQTMLEDASRLHYEPSELKQFEHIESEWPLFFSYLVLDGLFRGDEDQVKEYSVKLETLFVEQNGQRLLPELYYVPADKVEAEREQPQSQERVPNDNVPLVWAQSLYWLGALIQDGLLTLSDIDPLNRRSRLGYNRQVRVLVAPMAENEKVKSQLQSQGIQTQTLDEVAPFKVRQAEDLASAFLHVGKNAKLGLTGRPMRRPRGLTTSHVYMLRGEKVVFLPQFMDKRNFYLTLDDRLMVERFTGELAYLARHWDSAGNPLIVLLIDESMLTDESADRLINCMREMQTGMCNGVAVRVGALTDLAKVAGKERIDYVPEFAFSPAAITPELPRCSLVRHDPELCRVLSVLELPGWQEEFVTKDVIVRLWASRNLHEQIALLSLLWKELGPDAEIGSSDSPCTIRQFVAEIYELAGETDIWAVIRQAAGLLGLHDATLEDAVVIIVVRQKQLAVGRSYSSNTLISKPECNADILEKIALSCGDDERERILNQEVILYLAMLIKSEAYLFEGMRTLRPGHLLQLITGQLAMQHAVPQHAAFDYLVGLSPHSLLENLREVLRSYQDMVKALAKVESLNVHGEPGSLAWVRFDAEDDPLECSDTQAWRAWRESHGVMTRVREELFEDIWNALEHCKGIIIGDRFNPGNCLDSEVIHGQMTAGERNFAFLVDHLLNNIAAPDYRHLTMEALSALTTIIKANPEIHLDDYIVLDVLIGYAVRLTWLDMHPTDTEIYNEKRSDAWAYFYQCSPHQVGNAIMAAFAFLVKNGREADLEPALLEQEQ</sequence>
<dbReference type="InterPro" id="IPR008734">
    <property type="entry name" value="PHK_A/B_su"/>
</dbReference>
<evidence type="ECO:0000259" key="12">
    <source>
        <dbReference type="Pfam" id="PF00723"/>
    </source>
</evidence>
<proteinExistence type="inferred from homology"/>